<dbReference type="AlphaFoldDB" id="A0AAW1NM68"/>
<proteinExistence type="predicted"/>
<dbReference type="Proteomes" id="UP001458880">
    <property type="component" value="Unassembled WGS sequence"/>
</dbReference>
<protein>
    <submittedName>
        <fullName evidence="2">Uncharacterized protein</fullName>
    </submittedName>
</protein>
<keyword evidence="3" id="KW-1185">Reference proteome</keyword>
<evidence type="ECO:0000313" key="3">
    <source>
        <dbReference type="Proteomes" id="UP001458880"/>
    </source>
</evidence>
<reference evidence="2 3" key="1">
    <citation type="journal article" date="2024" name="BMC Genomics">
        <title>De novo assembly and annotation of Popillia japonica's genome with initial clues to its potential as an invasive pest.</title>
        <authorList>
            <person name="Cucini C."/>
            <person name="Boschi S."/>
            <person name="Funari R."/>
            <person name="Cardaioli E."/>
            <person name="Iannotti N."/>
            <person name="Marturano G."/>
            <person name="Paoli F."/>
            <person name="Bruttini M."/>
            <person name="Carapelli A."/>
            <person name="Frati F."/>
            <person name="Nardi F."/>
        </authorList>
    </citation>
    <scope>NUCLEOTIDE SEQUENCE [LARGE SCALE GENOMIC DNA]</scope>
    <source>
        <strain evidence="2">DMR45628</strain>
    </source>
</reference>
<gene>
    <name evidence="2" type="ORF">QE152_g314</name>
</gene>
<sequence>MKIDGRKTKRGGYHDANDHSTEVVSERHNPLQWGQARGGYHDANDHSTEVVSERHNPLQWGQLNIDGIGARRVILPGMAC</sequence>
<feature type="region of interest" description="Disordered" evidence="1">
    <location>
        <begin position="1"/>
        <end position="28"/>
    </location>
</feature>
<organism evidence="2 3">
    <name type="scientific">Popillia japonica</name>
    <name type="common">Japanese beetle</name>
    <dbReference type="NCBI Taxonomy" id="7064"/>
    <lineage>
        <taxon>Eukaryota</taxon>
        <taxon>Metazoa</taxon>
        <taxon>Ecdysozoa</taxon>
        <taxon>Arthropoda</taxon>
        <taxon>Hexapoda</taxon>
        <taxon>Insecta</taxon>
        <taxon>Pterygota</taxon>
        <taxon>Neoptera</taxon>
        <taxon>Endopterygota</taxon>
        <taxon>Coleoptera</taxon>
        <taxon>Polyphaga</taxon>
        <taxon>Scarabaeiformia</taxon>
        <taxon>Scarabaeidae</taxon>
        <taxon>Rutelinae</taxon>
        <taxon>Popillia</taxon>
    </lineage>
</organism>
<dbReference type="EMBL" id="JASPKY010000002">
    <property type="protein sequence ID" value="KAK9759040.1"/>
    <property type="molecule type" value="Genomic_DNA"/>
</dbReference>
<evidence type="ECO:0000313" key="2">
    <source>
        <dbReference type="EMBL" id="KAK9759040.1"/>
    </source>
</evidence>
<evidence type="ECO:0000256" key="1">
    <source>
        <dbReference type="SAM" id="MobiDB-lite"/>
    </source>
</evidence>
<accession>A0AAW1NM68</accession>
<name>A0AAW1NM68_POPJA</name>
<comment type="caution">
    <text evidence="2">The sequence shown here is derived from an EMBL/GenBank/DDBJ whole genome shotgun (WGS) entry which is preliminary data.</text>
</comment>